<dbReference type="AlphaFoldDB" id="A0A9Q0VCN6"/>
<evidence type="ECO:0000313" key="4">
    <source>
        <dbReference type="Proteomes" id="UP001151532"/>
    </source>
</evidence>
<sequence>MSSNALQWLSLVVIIWLQSVSGTNTNFPAYSPELKELLSMSQVELKISARDYVQQEIMGMRILLRSKQNKREVSCKMQNTHARCLPSALYHQTVLMALFLRDELYMEEERRKALPLFGTDGTVFSYNIPHVKQILITGYISGEKEDTIKMHLEI</sequence>
<dbReference type="InterPro" id="IPR010658">
    <property type="entry name" value="Nodulin-like"/>
</dbReference>
<comment type="caution">
    <text evidence="3">The sequence shown here is derived from an EMBL/GenBank/DDBJ whole genome shotgun (WGS) entry which is preliminary data.</text>
</comment>
<dbReference type="Pfam" id="PF06813">
    <property type="entry name" value="Nodulin-like"/>
    <property type="match status" value="1"/>
</dbReference>
<name>A0A9Q0VCN6_SALPP</name>
<accession>A0A9Q0VCN6</accession>
<organism evidence="3 4">
    <name type="scientific">Salix purpurea</name>
    <name type="common">Purple osier willow</name>
    <dbReference type="NCBI Taxonomy" id="77065"/>
    <lineage>
        <taxon>Eukaryota</taxon>
        <taxon>Viridiplantae</taxon>
        <taxon>Streptophyta</taxon>
        <taxon>Embryophyta</taxon>
        <taxon>Tracheophyta</taxon>
        <taxon>Spermatophyta</taxon>
        <taxon>Magnoliopsida</taxon>
        <taxon>eudicotyledons</taxon>
        <taxon>Gunneridae</taxon>
        <taxon>Pentapetalae</taxon>
        <taxon>rosids</taxon>
        <taxon>fabids</taxon>
        <taxon>Malpighiales</taxon>
        <taxon>Salicaceae</taxon>
        <taxon>Saliceae</taxon>
        <taxon>Salix</taxon>
    </lineage>
</organism>
<evidence type="ECO:0000313" key="3">
    <source>
        <dbReference type="EMBL" id="KAJ6745163.1"/>
    </source>
</evidence>
<reference evidence="3" key="2">
    <citation type="journal article" date="2023" name="Int. J. Mol. Sci.">
        <title>De Novo Assembly and Annotation of 11 Diverse Shrub Willow (Salix) Genomes Reveals Novel Gene Organization in Sex-Linked Regions.</title>
        <authorList>
            <person name="Hyden B."/>
            <person name="Feng K."/>
            <person name="Yates T.B."/>
            <person name="Jawdy S."/>
            <person name="Cereghino C."/>
            <person name="Smart L.B."/>
            <person name="Muchero W."/>
        </authorList>
    </citation>
    <scope>NUCLEOTIDE SEQUENCE</scope>
    <source>
        <tissue evidence="3">Shoot tip</tissue>
    </source>
</reference>
<keyword evidence="4" id="KW-1185">Reference proteome</keyword>
<proteinExistence type="predicted"/>
<evidence type="ECO:0000256" key="1">
    <source>
        <dbReference type="SAM" id="SignalP"/>
    </source>
</evidence>
<gene>
    <name evidence="3" type="ORF">OIU79_031336</name>
</gene>
<keyword evidence="1" id="KW-0732">Signal</keyword>
<reference evidence="3" key="1">
    <citation type="submission" date="2022-11" db="EMBL/GenBank/DDBJ databases">
        <authorList>
            <person name="Hyden B.L."/>
            <person name="Feng K."/>
            <person name="Yates T."/>
            <person name="Jawdy S."/>
            <person name="Smart L.B."/>
            <person name="Muchero W."/>
        </authorList>
    </citation>
    <scope>NUCLEOTIDE SEQUENCE</scope>
    <source>
        <tissue evidence="3">Shoot tip</tissue>
    </source>
</reference>
<feature type="signal peptide" evidence="1">
    <location>
        <begin position="1"/>
        <end position="22"/>
    </location>
</feature>
<dbReference type="Proteomes" id="UP001151532">
    <property type="component" value="Chromosome 19"/>
</dbReference>
<evidence type="ECO:0000259" key="2">
    <source>
        <dbReference type="Pfam" id="PF06813"/>
    </source>
</evidence>
<feature type="domain" description="Nodulin-like" evidence="2">
    <location>
        <begin position="7"/>
        <end position="47"/>
    </location>
</feature>
<feature type="chain" id="PRO_5040202905" evidence="1">
    <location>
        <begin position="23"/>
        <end position="154"/>
    </location>
</feature>
<protein>
    <submittedName>
        <fullName evidence="3">PROTEIN NUCLEAR FUSION DEFECTIVE 4-LIKE</fullName>
    </submittedName>
</protein>
<dbReference type="EMBL" id="JAPFFK010000009">
    <property type="protein sequence ID" value="KAJ6745163.1"/>
    <property type="molecule type" value="Genomic_DNA"/>
</dbReference>